<dbReference type="EMBL" id="LBYB01000004">
    <property type="protein sequence ID" value="KKR42161.1"/>
    <property type="molecule type" value="Genomic_DNA"/>
</dbReference>
<dbReference type="InterPro" id="IPR011009">
    <property type="entry name" value="Kinase-like_dom_sf"/>
</dbReference>
<protein>
    <recommendedName>
        <fullName evidence="3">Aminoglycoside phosphotransferase domain-containing protein</fullName>
    </recommendedName>
</protein>
<gene>
    <name evidence="1" type="ORF">UT77_C0004G0145</name>
</gene>
<dbReference type="Proteomes" id="UP000034881">
    <property type="component" value="Unassembled WGS sequence"/>
</dbReference>
<accession>A0A0G0QXL3</accession>
<comment type="caution">
    <text evidence="1">The sequence shown here is derived from an EMBL/GenBank/DDBJ whole genome shotgun (WGS) entry which is preliminary data.</text>
</comment>
<evidence type="ECO:0000313" key="2">
    <source>
        <dbReference type="Proteomes" id="UP000034881"/>
    </source>
</evidence>
<evidence type="ECO:0008006" key="3">
    <source>
        <dbReference type="Google" id="ProtNLM"/>
    </source>
</evidence>
<name>A0A0G0QXL3_9BACT</name>
<proteinExistence type="predicted"/>
<organism evidence="1 2">
    <name type="scientific">Candidatus Daviesbacteria bacterium GW2011_GWC2_40_12</name>
    <dbReference type="NCBI Taxonomy" id="1618431"/>
    <lineage>
        <taxon>Bacteria</taxon>
        <taxon>Candidatus Daviesiibacteriota</taxon>
    </lineage>
</organism>
<evidence type="ECO:0000313" key="1">
    <source>
        <dbReference type="EMBL" id="KKR42161.1"/>
    </source>
</evidence>
<dbReference type="SUPFAM" id="SSF56112">
    <property type="entry name" value="Protein kinase-like (PK-like)"/>
    <property type="match status" value="1"/>
</dbReference>
<reference evidence="1 2" key="1">
    <citation type="journal article" date="2015" name="Nature">
        <title>rRNA introns, odd ribosomes, and small enigmatic genomes across a large radiation of phyla.</title>
        <authorList>
            <person name="Brown C.T."/>
            <person name="Hug L.A."/>
            <person name="Thomas B.C."/>
            <person name="Sharon I."/>
            <person name="Castelle C.J."/>
            <person name="Singh A."/>
            <person name="Wilkins M.J."/>
            <person name="Williams K.H."/>
            <person name="Banfield J.F."/>
        </authorList>
    </citation>
    <scope>NUCLEOTIDE SEQUENCE [LARGE SCALE GENOMIC DNA]</scope>
</reference>
<dbReference type="AlphaFoldDB" id="A0A0G0QXL3"/>
<sequence>MRKELEAFKIKIGNRILDYRLGQKLDLNKIISFFEKKYKVKKIWSGDRHILGILEKFQKEYFLKLSTSEGISFFGKREYKWNEIFNNKISHSEFQVPRNLESGYFEKLFYQITEKFDGELLCDRVASKDQSNRIIDDIEKIISLSRLIESIKVDNLEYPVSKVEDNFRNYFIAKTKSWYKSIPLEIAKKFDVLSLLELVESDSIKLSKKPRHGDFAPWHIFRLSNNKLGLIDGEHFLSQGVAGYDIGYFLQRVFSVLKNSDVSQMILNHLIKYGYDLQKLKVILAARAIGGYLDESLAPLPNYDYAVRFQNWIMHLKA</sequence>